<dbReference type="Gene3D" id="2.30.30.140">
    <property type="match status" value="1"/>
</dbReference>
<evidence type="ECO:0000256" key="1">
    <source>
        <dbReference type="ARBA" id="ARBA00004123"/>
    </source>
</evidence>
<protein>
    <recommendedName>
        <fullName evidence="4">ENT domain-containing protein</fullName>
    </recommendedName>
</protein>
<name>A0AA38CN25_TAXCH</name>
<evidence type="ECO:0000259" key="4">
    <source>
        <dbReference type="PROSITE" id="PS51138"/>
    </source>
</evidence>
<dbReference type="Pfam" id="PF03735">
    <property type="entry name" value="ENT"/>
    <property type="match status" value="1"/>
</dbReference>
<feature type="non-terminal residue" evidence="5">
    <location>
        <position position="1"/>
    </location>
</feature>
<organism evidence="5 6">
    <name type="scientific">Taxus chinensis</name>
    <name type="common">Chinese yew</name>
    <name type="synonym">Taxus wallichiana var. chinensis</name>
    <dbReference type="NCBI Taxonomy" id="29808"/>
    <lineage>
        <taxon>Eukaryota</taxon>
        <taxon>Viridiplantae</taxon>
        <taxon>Streptophyta</taxon>
        <taxon>Embryophyta</taxon>
        <taxon>Tracheophyta</taxon>
        <taxon>Spermatophyta</taxon>
        <taxon>Pinopsida</taxon>
        <taxon>Pinidae</taxon>
        <taxon>Conifers II</taxon>
        <taxon>Cupressales</taxon>
        <taxon>Taxaceae</taxon>
        <taxon>Taxus</taxon>
    </lineage>
</organism>
<dbReference type="AlphaFoldDB" id="A0AA38CN25"/>
<evidence type="ECO:0000313" key="5">
    <source>
        <dbReference type="EMBL" id="KAH9304806.1"/>
    </source>
</evidence>
<dbReference type="InterPro" id="IPR036142">
    <property type="entry name" value="ENT_dom-like_sf"/>
</dbReference>
<dbReference type="InterPro" id="IPR014002">
    <property type="entry name" value="Agenet_dom_plant"/>
</dbReference>
<sequence length="361" mass="40942">INGAMNLRKGDLVEVCSDEEGFKGAWYAATIVRKAGAGFLVEFKDLVADDEKSKLREKVEADQLRPQPPSLNRQHFTLHEKVDAYDRDGWWAGTIDTVLPDNNYIVDFSQPKEKLAYNVSQLRLHLDWVDDKWLQPSENPILPPDCSENTENITPKPERRSSRANKWKRETKDCGLSTESKADCIHASLQNAWSELHEQFGKRRQVTKDQMDDASPASRIMNTLGRDVEGVKKFPPSKEKQKVHFSASQYEKVYPVKHAMGMKGEAYGALDSLSTPEKNMIRTFPYFVGTGKTNGYPGSTCETATKATLKEMEVLAYHSVLKALYLRGAHTWNIEILLADLRQVLHISNEEAASELRHITY</sequence>
<feature type="non-terminal residue" evidence="5">
    <location>
        <position position="361"/>
    </location>
</feature>
<dbReference type="GO" id="GO:0005634">
    <property type="term" value="C:nucleus"/>
    <property type="evidence" value="ECO:0007669"/>
    <property type="project" value="UniProtKB-SubCell"/>
</dbReference>
<evidence type="ECO:0000313" key="6">
    <source>
        <dbReference type="Proteomes" id="UP000824469"/>
    </source>
</evidence>
<dbReference type="PANTHER" id="PTHR31917">
    <property type="entry name" value="AGENET DOMAIN-CONTAINING PROTEIN-RELATED"/>
    <property type="match status" value="1"/>
</dbReference>
<comment type="caution">
    <text evidence="5">The sequence shown here is derived from an EMBL/GenBank/DDBJ whole genome shotgun (WGS) entry which is preliminary data.</text>
</comment>
<feature type="domain" description="ENT" evidence="4">
    <location>
        <begin position="305"/>
        <end position="361"/>
    </location>
</feature>
<feature type="region of interest" description="Disordered" evidence="3">
    <location>
        <begin position="139"/>
        <end position="167"/>
    </location>
</feature>
<proteinExistence type="predicted"/>
<dbReference type="OMA" id="TNENCEY"/>
<dbReference type="PANTHER" id="PTHR31917:SF147">
    <property type="entry name" value="AGENET DOMAIN-CONTAINING PROTEIN"/>
    <property type="match status" value="1"/>
</dbReference>
<dbReference type="InterPro" id="IPR008395">
    <property type="entry name" value="Agenet-like_dom"/>
</dbReference>
<evidence type="ECO:0000256" key="3">
    <source>
        <dbReference type="SAM" id="MobiDB-lite"/>
    </source>
</evidence>
<dbReference type="Proteomes" id="UP000824469">
    <property type="component" value="Unassembled WGS sequence"/>
</dbReference>
<dbReference type="EMBL" id="JAHRHJ020000008">
    <property type="protein sequence ID" value="KAH9304806.1"/>
    <property type="molecule type" value="Genomic_DNA"/>
</dbReference>
<reference evidence="5 6" key="1">
    <citation type="journal article" date="2021" name="Nat. Plants">
        <title>The Taxus genome provides insights into paclitaxel biosynthesis.</title>
        <authorList>
            <person name="Xiong X."/>
            <person name="Gou J."/>
            <person name="Liao Q."/>
            <person name="Li Y."/>
            <person name="Zhou Q."/>
            <person name="Bi G."/>
            <person name="Li C."/>
            <person name="Du R."/>
            <person name="Wang X."/>
            <person name="Sun T."/>
            <person name="Guo L."/>
            <person name="Liang H."/>
            <person name="Lu P."/>
            <person name="Wu Y."/>
            <person name="Zhang Z."/>
            <person name="Ro D.K."/>
            <person name="Shang Y."/>
            <person name="Huang S."/>
            <person name="Yan J."/>
        </authorList>
    </citation>
    <scope>NUCLEOTIDE SEQUENCE [LARGE SCALE GENOMIC DNA]</scope>
    <source>
        <strain evidence="5">Ta-2019</strain>
    </source>
</reference>
<keyword evidence="6" id="KW-1185">Reference proteome</keyword>
<dbReference type="Pfam" id="PF05641">
    <property type="entry name" value="Agenet"/>
    <property type="match status" value="1"/>
</dbReference>
<dbReference type="Gene3D" id="1.10.1240.40">
    <property type="entry name" value="ENT domain"/>
    <property type="match status" value="1"/>
</dbReference>
<dbReference type="PROSITE" id="PS51138">
    <property type="entry name" value="ENT"/>
    <property type="match status" value="1"/>
</dbReference>
<dbReference type="SUPFAM" id="SSF158639">
    <property type="entry name" value="ENT-like"/>
    <property type="match status" value="1"/>
</dbReference>
<dbReference type="InterPro" id="IPR005491">
    <property type="entry name" value="ENT_dom"/>
</dbReference>
<keyword evidence="2" id="KW-0539">Nucleus</keyword>
<comment type="subcellular location">
    <subcellularLocation>
        <location evidence="1">Nucleus</location>
    </subcellularLocation>
</comment>
<feature type="compositionally biased region" description="Basic and acidic residues" evidence="3">
    <location>
        <begin position="156"/>
        <end position="167"/>
    </location>
</feature>
<evidence type="ECO:0000256" key="2">
    <source>
        <dbReference type="ARBA" id="ARBA00023242"/>
    </source>
</evidence>
<accession>A0AA38CN25</accession>
<dbReference type="CDD" id="cd20406">
    <property type="entry name" value="Tudor_Agenet_AtDUF_rpt2_4"/>
    <property type="match status" value="1"/>
</dbReference>
<gene>
    <name evidence="5" type="ORF">KI387_009210</name>
</gene>
<dbReference type="CDD" id="cd20405">
    <property type="entry name" value="Tudor_Agenet_AtDUF_rpt1_3"/>
    <property type="match status" value="1"/>
</dbReference>
<dbReference type="SMART" id="SM00743">
    <property type="entry name" value="Agenet"/>
    <property type="match status" value="2"/>
</dbReference>